<feature type="region of interest" description="Disordered" evidence="1">
    <location>
        <begin position="277"/>
        <end position="296"/>
    </location>
</feature>
<sequence length="514" mass="57720">MLSVSTSRLNPFLANALEQKGGPERSNNTALELVDQIKILHMELAHEKSSRLKYLEEVFALQEQTRALQETMNKNPFVAVVVDGDGAKFLDSLLRHPREGAKQAALNLKQAVKEYLKGTVLESDEVPIVVRIFANIDDLGRSLYLSGVVNSRDDMRTFSEHFTNNSAEFDFVNVGRGKENADFKVKTPPLEMFDHYYRNFQCKKIFFAGCHDNGYIHELRDYGESQEAQQRIVLLETTPAESSFEALGFPITSFDAVFRREPLENEFKAKPIQMRAQSCSLSPSSRDPLPTESKEHREKLLLGSSITPSLKTSISRPKFSLAAKPQNSNYAAIAHMESIAQGPSGVNINDSGRGGITVTHSTASYATVARTENVGNLTLERSKFAKPNVIEYNSDGQRLDPEVKPPSDSQAWESYKLKQESALSNTFCNDHYLGGSCTRPNCNREHGLKLTPSDLVIQRYYARKTISAHMGYLVVSLPGANLVLTYPGAKWKLRDERWTEGKTFPERFLEHFKL</sequence>
<reference evidence="3" key="2">
    <citation type="journal article" date="2023" name="IMA Fungus">
        <title>Comparative genomic study of the Penicillium genus elucidates a diverse pangenome and 15 lateral gene transfer events.</title>
        <authorList>
            <person name="Petersen C."/>
            <person name="Sorensen T."/>
            <person name="Nielsen M.R."/>
            <person name="Sondergaard T.E."/>
            <person name="Sorensen J.L."/>
            <person name="Fitzpatrick D.A."/>
            <person name="Frisvad J.C."/>
            <person name="Nielsen K.L."/>
        </authorList>
    </citation>
    <scope>NUCLEOTIDE SEQUENCE</scope>
    <source>
        <strain evidence="3">IBT 34128</strain>
    </source>
</reference>
<protein>
    <recommendedName>
        <fullName evidence="2">DUF7923 domain-containing protein</fullName>
    </recommendedName>
</protein>
<gene>
    <name evidence="3" type="ORF">NUU61_001260</name>
</gene>
<evidence type="ECO:0000313" key="3">
    <source>
        <dbReference type="EMBL" id="KAJ5115501.1"/>
    </source>
</evidence>
<dbReference type="OrthoDB" id="2270193at2759"/>
<feature type="domain" description="DUF7923" evidence="2">
    <location>
        <begin position="72"/>
        <end position="258"/>
    </location>
</feature>
<reference evidence="3" key="1">
    <citation type="submission" date="2022-11" db="EMBL/GenBank/DDBJ databases">
        <authorList>
            <person name="Petersen C."/>
        </authorList>
    </citation>
    <scope>NUCLEOTIDE SEQUENCE</scope>
    <source>
        <strain evidence="3">IBT 34128</strain>
    </source>
</reference>
<dbReference type="EMBL" id="JAPMSZ010000001">
    <property type="protein sequence ID" value="KAJ5115501.1"/>
    <property type="molecule type" value="Genomic_DNA"/>
</dbReference>
<proteinExistence type="predicted"/>
<name>A0A9W9KRT1_9EURO</name>
<evidence type="ECO:0000313" key="4">
    <source>
        <dbReference type="Proteomes" id="UP001141434"/>
    </source>
</evidence>
<dbReference type="Proteomes" id="UP001141434">
    <property type="component" value="Unassembled WGS sequence"/>
</dbReference>
<dbReference type="PANTHER" id="PTHR37543">
    <property type="entry name" value="CCCH ZINC FINGER DNA BINDING PROTEIN (AFU_ORTHOLOGUE AFUA_5G12760)"/>
    <property type="match status" value="1"/>
</dbReference>
<evidence type="ECO:0000259" key="2">
    <source>
        <dbReference type="Pfam" id="PF25540"/>
    </source>
</evidence>
<organism evidence="3 4">
    <name type="scientific">Penicillium alfredii</name>
    <dbReference type="NCBI Taxonomy" id="1506179"/>
    <lineage>
        <taxon>Eukaryota</taxon>
        <taxon>Fungi</taxon>
        <taxon>Dikarya</taxon>
        <taxon>Ascomycota</taxon>
        <taxon>Pezizomycotina</taxon>
        <taxon>Eurotiomycetes</taxon>
        <taxon>Eurotiomycetidae</taxon>
        <taxon>Eurotiales</taxon>
        <taxon>Aspergillaceae</taxon>
        <taxon>Penicillium</taxon>
    </lineage>
</organism>
<dbReference type="Pfam" id="PF25540">
    <property type="entry name" value="DUF7923"/>
    <property type="match status" value="1"/>
</dbReference>
<evidence type="ECO:0000256" key="1">
    <source>
        <dbReference type="SAM" id="MobiDB-lite"/>
    </source>
</evidence>
<comment type="caution">
    <text evidence="3">The sequence shown here is derived from an EMBL/GenBank/DDBJ whole genome shotgun (WGS) entry which is preliminary data.</text>
</comment>
<dbReference type="GeneID" id="81391010"/>
<dbReference type="PANTHER" id="PTHR37543:SF1">
    <property type="entry name" value="CCCH ZINC FINGER DNA BINDING PROTEIN (AFU_ORTHOLOGUE AFUA_5G12760)"/>
    <property type="match status" value="1"/>
</dbReference>
<dbReference type="RefSeq" id="XP_056516692.1">
    <property type="nucleotide sequence ID" value="XM_056651842.1"/>
</dbReference>
<dbReference type="AlphaFoldDB" id="A0A9W9KRT1"/>
<accession>A0A9W9KRT1</accession>
<dbReference type="InterPro" id="IPR057683">
    <property type="entry name" value="DUF7923"/>
</dbReference>
<keyword evidence="4" id="KW-1185">Reference proteome</keyword>